<sequence>MELPREIYQALLQVVDTVHRGLAVTISPVTTMLSTQQAADLLGLSRPTVIKLLDEGKIPFERVSSHRRIALPHVLEYRNQRRKQQYALLEELSTDIDSDLPLDEMLTTLRENRRALGARRRPSTDAP</sequence>
<feature type="domain" description="Helix-turn-helix" evidence="1">
    <location>
        <begin position="32"/>
        <end position="82"/>
    </location>
</feature>
<accession>A0A3L7ACM8</accession>
<dbReference type="InterPro" id="IPR041657">
    <property type="entry name" value="HTH_17"/>
</dbReference>
<keyword evidence="3" id="KW-1185">Reference proteome</keyword>
<dbReference type="InterPro" id="IPR009061">
    <property type="entry name" value="DNA-bd_dom_put_sf"/>
</dbReference>
<dbReference type="AlphaFoldDB" id="A0A3L7ACM8"/>
<dbReference type="GO" id="GO:0003677">
    <property type="term" value="F:DNA binding"/>
    <property type="evidence" value="ECO:0007669"/>
    <property type="project" value="UniProtKB-KW"/>
</dbReference>
<evidence type="ECO:0000313" key="2">
    <source>
        <dbReference type="EMBL" id="RLP78113.1"/>
    </source>
</evidence>
<name>A0A3L7ACM8_9MICO</name>
<protein>
    <submittedName>
        <fullName evidence="2">DNA-binding protein</fullName>
    </submittedName>
</protein>
<proteinExistence type="predicted"/>
<dbReference type="OrthoDB" id="26212at2"/>
<evidence type="ECO:0000259" key="1">
    <source>
        <dbReference type="Pfam" id="PF12728"/>
    </source>
</evidence>
<dbReference type="EMBL" id="RCUX01000001">
    <property type="protein sequence ID" value="RLP78113.1"/>
    <property type="molecule type" value="Genomic_DNA"/>
</dbReference>
<dbReference type="InterPro" id="IPR010093">
    <property type="entry name" value="SinI_DNA-bd"/>
</dbReference>
<dbReference type="Pfam" id="PF12728">
    <property type="entry name" value="HTH_17"/>
    <property type="match status" value="1"/>
</dbReference>
<dbReference type="RefSeq" id="WP_121647203.1">
    <property type="nucleotide sequence ID" value="NZ_RCUX01000001.1"/>
</dbReference>
<dbReference type="SUPFAM" id="SSF46955">
    <property type="entry name" value="Putative DNA-binding domain"/>
    <property type="match status" value="1"/>
</dbReference>
<keyword evidence="2" id="KW-0238">DNA-binding</keyword>
<dbReference type="Proteomes" id="UP000272503">
    <property type="component" value="Unassembled WGS sequence"/>
</dbReference>
<evidence type="ECO:0000313" key="3">
    <source>
        <dbReference type="Proteomes" id="UP000272503"/>
    </source>
</evidence>
<comment type="caution">
    <text evidence="2">The sequence shown here is derived from an EMBL/GenBank/DDBJ whole genome shotgun (WGS) entry which is preliminary data.</text>
</comment>
<gene>
    <name evidence="2" type="ORF">D9V32_00910</name>
</gene>
<reference evidence="2 3" key="1">
    <citation type="submission" date="2018-10" db="EMBL/GenBank/DDBJ databases">
        <authorList>
            <person name="Li J."/>
        </authorList>
    </citation>
    <scope>NUCLEOTIDE SEQUENCE [LARGE SCALE GENOMIC DNA]</scope>
    <source>
        <strain evidence="2 3">IF 016277</strain>
    </source>
</reference>
<dbReference type="NCBIfam" id="TIGR01764">
    <property type="entry name" value="excise"/>
    <property type="match status" value="1"/>
</dbReference>
<organism evidence="2 3">
    <name type="scientific">Mycetocola tolaasinivorans</name>
    <dbReference type="NCBI Taxonomy" id="76635"/>
    <lineage>
        <taxon>Bacteria</taxon>
        <taxon>Bacillati</taxon>
        <taxon>Actinomycetota</taxon>
        <taxon>Actinomycetes</taxon>
        <taxon>Micrococcales</taxon>
        <taxon>Microbacteriaceae</taxon>
        <taxon>Mycetocola</taxon>
    </lineage>
</organism>